<evidence type="ECO:0000259" key="1">
    <source>
        <dbReference type="PROSITE" id="PS50943"/>
    </source>
</evidence>
<accession>A0ABS9BN47</accession>
<dbReference type="CDD" id="cd00093">
    <property type="entry name" value="HTH_XRE"/>
    <property type="match status" value="1"/>
</dbReference>
<sequence>MSKQSLQLQHLNSKMQSFAILKQVAIPQYGWVKAIRTSLGMSMQQLGNKLGISKQGVLDLERREKDGSITIKSLKEVARALDMQLVYGFIPNDGSLDSLIEKRAIELATKIVLRTATTMELEDQANSKERIEKAIQERANEIKKEIPKILWD</sequence>
<evidence type="ECO:0000313" key="2">
    <source>
        <dbReference type="EMBL" id="MCF1716482.1"/>
    </source>
</evidence>
<protein>
    <submittedName>
        <fullName evidence="2">Mobile mystery protein A</fullName>
    </submittedName>
</protein>
<dbReference type="Gene3D" id="1.10.260.40">
    <property type="entry name" value="lambda repressor-like DNA-binding domains"/>
    <property type="match status" value="1"/>
</dbReference>
<dbReference type="PROSITE" id="PS50943">
    <property type="entry name" value="HTH_CROC1"/>
    <property type="match status" value="1"/>
</dbReference>
<dbReference type="NCBIfam" id="TIGR02612">
    <property type="entry name" value="mob_myst_A"/>
    <property type="match status" value="1"/>
</dbReference>
<dbReference type="RefSeq" id="WP_234867729.1">
    <property type="nucleotide sequence ID" value="NZ_JAKEVY010000005.1"/>
</dbReference>
<proteinExistence type="predicted"/>
<feature type="domain" description="HTH cro/C1-type" evidence="1">
    <location>
        <begin position="32"/>
        <end position="89"/>
    </location>
</feature>
<dbReference type="InterPro" id="IPR010982">
    <property type="entry name" value="Lambda_DNA-bd_dom_sf"/>
</dbReference>
<dbReference type="SUPFAM" id="SSF47413">
    <property type="entry name" value="lambda repressor-like DNA-binding domains"/>
    <property type="match status" value="1"/>
</dbReference>
<reference evidence="2 3" key="1">
    <citation type="submission" date="2022-01" db="EMBL/GenBank/DDBJ databases">
        <title>Flavihumibacter sp. nov., isolated from sediment of a river.</title>
        <authorList>
            <person name="Liu H."/>
        </authorList>
    </citation>
    <scope>NUCLEOTIDE SEQUENCE [LARGE SCALE GENOMIC DNA]</scope>
    <source>
        <strain evidence="2 3">RY-1</strain>
    </source>
</reference>
<keyword evidence="3" id="KW-1185">Reference proteome</keyword>
<dbReference type="Proteomes" id="UP001200145">
    <property type="component" value="Unassembled WGS sequence"/>
</dbReference>
<gene>
    <name evidence="2" type="ORF">L0U88_17710</name>
</gene>
<dbReference type="SMART" id="SM00530">
    <property type="entry name" value="HTH_XRE"/>
    <property type="match status" value="1"/>
</dbReference>
<dbReference type="InterPro" id="IPR001387">
    <property type="entry name" value="Cro/C1-type_HTH"/>
</dbReference>
<dbReference type="InterPro" id="IPR013435">
    <property type="entry name" value="Mobile_mystery_prot_A"/>
</dbReference>
<organism evidence="2 3">
    <name type="scientific">Flavihumibacter fluminis</name>
    <dbReference type="NCBI Taxonomy" id="2909236"/>
    <lineage>
        <taxon>Bacteria</taxon>
        <taxon>Pseudomonadati</taxon>
        <taxon>Bacteroidota</taxon>
        <taxon>Chitinophagia</taxon>
        <taxon>Chitinophagales</taxon>
        <taxon>Chitinophagaceae</taxon>
        <taxon>Flavihumibacter</taxon>
    </lineage>
</organism>
<name>A0ABS9BN47_9BACT</name>
<evidence type="ECO:0000313" key="3">
    <source>
        <dbReference type="Proteomes" id="UP001200145"/>
    </source>
</evidence>
<dbReference type="Pfam" id="PF01381">
    <property type="entry name" value="HTH_3"/>
    <property type="match status" value="1"/>
</dbReference>
<comment type="caution">
    <text evidence="2">The sequence shown here is derived from an EMBL/GenBank/DDBJ whole genome shotgun (WGS) entry which is preliminary data.</text>
</comment>
<dbReference type="EMBL" id="JAKEVY010000005">
    <property type="protein sequence ID" value="MCF1716482.1"/>
    <property type="molecule type" value="Genomic_DNA"/>
</dbReference>